<keyword evidence="2" id="KW-1003">Cell membrane</keyword>
<evidence type="ECO:0000256" key="3">
    <source>
        <dbReference type="ARBA" id="ARBA00022692"/>
    </source>
</evidence>
<evidence type="ECO:0000256" key="6">
    <source>
        <dbReference type="SAM" id="Phobius"/>
    </source>
</evidence>
<feature type="transmembrane region" description="Helical" evidence="6">
    <location>
        <begin position="359"/>
        <end position="376"/>
    </location>
</feature>
<feature type="transmembrane region" description="Helical" evidence="6">
    <location>
        <begin position="319"/>
        <end position="339"/>
    </location>
</feature>
<feature type="transmembrane region" description="Helical" evidence="6">
    <location>
        <begin position="238"/>
        <end position="259"/>
    </location>
</feature>
<evidence type="ECO:0000256" key="2">
    <source>
        <dbReference type="ARBA" id="ARBA00022475"/>
    </source>
</evidence>
<keyword evidence="8" id="KW-1185">Reference proteome</keyword>
<keyword evidence="5 6" id="KW-0472">Membrane</keyword>
<feature type="transmembrane region" description="Helical" evidence="6">
    <location>
        <begin position="167"/>
        <end position="189"/>
    </location>
</feature>
<feature type="transmembrane region" description="Helical" evidence="6">
    <location>
        <begin position="12"/>
        <end position="37"/>
    </location>
</feature>
<feature type="transmembrane region" description="Helical" evidence="6">
    <location>
        <begin position="136"/>
        <end position="155"/>
    </location>
</feature>
<evidence type="ECO:0000256" key="5">
    <source>
        <dbReference type="ARBA" id="ARBA00023136"/>
    </source>
</evidence>
<evidence type="ECO:0000256" key="1">
    <source>
        <dbReference type="ARBA" id="ARBA00004651"/>
    </source>
</evidence>
<feature type="transmembrane region" description="Helical" evidence="6">
    <location>
        <begin position="57"/>
        <end position="83"/>
    </location>
</feature>
<dbReference type="InterPro" id="IPR051327">
    <property type="entry name" value="MATE_MepA_subfamily"/>
</dbReference>
<sequence>MAEEKTNRLARDFTFFALFMFGVPSILLQLWTGIYQIFDTAIATNFNSTATLSAINIIYPVQAVIEAISFLISGGSTAVLGKMMGEKRDKEANQLFTFMLISSVLITLVWVIIVTLMGNNVWLMLGADAKLAPVCATYWSVHKYFMIVYCIQLDFQMWLLVAGKPTYCMIITIAGGLVTLAADFLYQAVWHMGTAGAALGFNTGVAFSAILSLVAVISHKNSLHYAAPKATPGEIWECFKLGLADFVYSAATAVMTAVYNIQAMKFYGEKGVAVAAIYLYAQFLFLAPFLGYGKGVGPIFSYLIGEKNYVKIKDIFKKYVKACLVLLIVFGVGSWFMAYPVLRIYVSPNSPEFILGKQKWLLFATCFVFVGINICIQDMLTAFNDTMMPLVISISRSLVMPILCLIVLPMIFGGNGIWIALTVAEAFTAIISVFFLFKARTKYHYM</sequence>
<keyword evidence="3 6" id="KW-0812">Transmembrane</keyword>
<feature type="transmembrane region" description="Helical" evidence="6">
    <location>
        <begin position="388"/>
        <end position="411"/>
    </location>
</feature>
<dbReference type="GO" id="GO:0005886">
    <property type="term" value="C:plasma membrane"/>
    <property type="evidence" value="ECO:0007669"/>
    <property type="project" value="UniProtKB-SubCell"/>
</dbReference>
<comment type="subcellular location">
    <subcellularLocation>
        <location evidence="1">Cell membrane</location>
        <topology evidence="1">Multi-pass membrane protein</topology>
    </subcellularLocation>
</comment>
<proteinExistence type="predicted"/>
<dbReference type="Proteomes" id="UP001164557">
    <property type="component" value="Chromosome"/>
</dbReference>
<feature type="transmembrane region" description="Helical" evidence="6">
    <location>
        <begin position="271"/>
        <end position="292"/>
    </location>
</feature>
<evidence type="ECO:0000256" key="4">
    <source>
        <dbReference type="ARBA" id="ARBA00022989"/>
    </source>
</evidence>
<organism evidence="7 8">
    <name type="scientific">Lactobacillus helsingborgensis</name>
    <dbReference type="NCBI Taxonomy" id="1218494"/>
    <lineage>
        <taxon>Bacteria</taxon>
        <taxon>Bacillati</taxon>
        <taxon>Bacillota</taxon>
        <taxon>Bacilli</taxon>
        <taxon>Lactobacillales</taxon>
        <taxon>Lactobacillaceae</taxon>
        <taxon>Lactobacillus</taxon>
    </lineage>
</organism>
<dbReference type="GO" id="GO:0015297">
    <property type="term" value="F:antiporter activity"/>
    <property type="evidence" value="ECO:0007669"/>
    <property type="project" value="InterPro"/>
</dbReference>
<reference evidence="7" key="1">
    <citation type="submission" date="2021-09" db="EMBL/GenBank/DDBJ databases">
        <title>Lactobacillus species from Apis mellifera, Switzerland.</title>
        <authorList>
            <person name="Pfister J."/>
            <person name="Brown A."/>
            <person name="Neumann P."/>
            <person name="Collaud A."/>
            <person name="Retschnig G."/>
            <person name="Perreten V."/>
        </authorList>
    </citation>
    <scope>NUCLEOTIDE SEQUENCE</scope>
    <source>
        <strain evidence="7">IBH002</strain>
    </source>
</reference>
<feature type="transmembrane region" description="Helical" evidence="6">
    <location>
        <begin position="417"/>
        <end position="437"/>
    </location>
</feature>
<gene>
    <name evidence="7" type="ORF">LDX53_08285</name>
</gene>
<evidence type="ECO:0000313" key="7">
    <source>
        <dbReference type="EMBL" id="UZX29557.1"/>
    </source>
</evidence>
<protein>
    <recommendedName>
        <fullName evidence="9">MATE family efflux transporter</fullName>
    </recommendedName>
</protein>
<feature type="transmembrane region" description="Helical" evidence="6">
    <location>
        <begin position="195"/>
        <end position="217"/>
    </location>
</feature>
<name>A0AA47GGT2_9LACO</name>
<evidence type="ECO:0008006" key="9">
    <source>
        <dbReference type="Google" id="ProtNLM"/>
    </source>
</evidence>
<dbReference type="EMBL" id="CP084389">
    <property type="protein sequence ID" value="UZX29557.1"/>
    <property type="molecule type" value="Genomic_DNA"/>
</dbReference>
<dbReference type="InterPro" id="IPR002528">
    <property type="entry name" value="MATE_fam"/>
</dbReference>
<dbReference type="RefSeq" id="WP_046327753.1">
    <property type="nucleotide sequence ID" value="NZ_CP084389.1"/>
</dbReference>
<keyword evidence="4 6" id="KW-1133">Transmembrane helix</keyword>
<dbReference type="AlphaFoldDB" id="A0AA47GGT2"/>
<evidence type="ECO:0000313" key="8">
    <source>
        <dbReference type="Proteomes" id="UP001164557"/>
    </source>
</evidence>
<accession>A0AA47GGT2</accession>
<dbReference type="PANTHER" id="PTHR43823:SF3">
    <property type="entry name" value="MULTIDRUG EXPORT PROTEIN MEPA"/>
    <property type="match status" value="1"/>
</dbReference>
<dbReference type="PANTHER" id="PTHR43823">
    <property type="entry name" value="SPORULATION PROTEIN YKVU"/>
    <property type="match status" value="1"/>
</dbReference>
<dbReference type="GO" id="GO:0042910">
    <property type="term" value="F:xenobiotic transmembrane transporter activity"/>
    <property type="evidence" value="ECO:0007669"/>
    <property type="project" value="InterPro"/>
</dbReference>
<feature type="transmembrane region" description="Helical" evidence="6">
    <location>
        <begin position="95"/>
        <end position="116"/>
    </location>
</feature>
<dbReference type="Pfam" id="PF01554">
    <property type="entry name" value="MatE"/>
    <property type="match status" value="2"/>
</dbReference>